<evidence type="ECO:0000256" key="6">
    <source>
        <dbReference type="SAM" id="MobiDB-lite"/>
    </source>
</evidence>
<dbReference type="PROSITE" id="PS51471">
    <property type="entry name" value="FE2OG_OXY"/>
    <property type="match status" value="1"/>
</dbReference>
<keyword evidence="4 5" id="KW-0408">Iron</keyword>
<keyword evidence="3 5" id="KW-0560">Oxidoreductase</keyword>
<comment type="similarity">
    <text evidence="1 5">Belongs to the iron/ascorbate-dependent oxidoreductase family.</text>
</comment>
<keyword evidence="2 5" id="KW-0479">Metal-binding</keyword>
<accession>A0AAX6H1U7</accession>
<evidence type="ECO:0000256" key="3">
    <source>
        <dbReference type="ARBA" id="ARBA00023002"/>
    </source>
</evidence>
<dbReference type="Pfam" id="PF03171">
    <property type="entry name" value="2OG-FeII_Oxy"/>
    <property type="match status" value="1"/>
</dbReference>
<feature type="compositionally biased region" description="Polar residues" evidence="6">
    <location>
        <begin position="1"/>
        <end position="13"/>
    </location>
</feature>
<reference evidence="8" key="1">
    <citation type="journal article" date="2023" name="GigaByte">
        <title>Genome assembly of the bearded iris, Iris pallida Lam.</title>
        <authorList>
            <person name="Bruccoleri R.E."/>
            <person name="Oakeley E.J."/>
            <person name="Faust A.M.E."/>
            <person name="Altorfer M."/>
            <person name="Dessus-Babus S."/>
            <person name="Burckhardt D."/>
            <person name="Oertli M."/>
            <person name="Naumann U."/>
            <person name="Petersen F."/>
            <person name="Wong J."/>
        </authorList>
    </citation>
    <scope>NUCLEOTIDE SEQUENCE</scope>
    <source>
        <strain evidence="8">GSM-AAB239-AS_SAM_17_03QT</strain>
    </source>
</reference>
<dbReference type="InterPro" id="IPR026992">
    <property type="entry name" value="DIOX_N"/>
</dbReference>
<dbReference type="SUPFAM" id="SSF51197">
    <property type="entry name" value="Clavaminate synthase-like"/>
    <property type="match status" value="1"/>
</dbReference>
<feature type="region of interest" description="Disordered" evidence="6">
    <location>
        <begin position="1"/>
        <end position="23"/>
    </location>
</feature>
<dbReference type="GO" id="GO:0046872">
    <property type="term" value="F:metal ion binding"/>
    <property type="evidence" value="ECO:0007669"/>
    <property type="project" value="UniProtKB-KW"/>
</dbReference>
<dbReference type="AlphaFoldDB" id="A0AAX6H1U7"/>
<dbReference type="PANTHER" id="PTHR47991">
    <property type="entry name" value="OXOGLUTARATE/IRON-DEPENDENT DIOXYGENASE"/>
    <property type="match status" value="1"/>
</dbReference>
<dbReference type="InterPro" id="IPR050295">
    <property type="entry name" value="Plant_2OG-oxidoreductases"/>
</dbReference>
<dbReference type="Pfam" id="PF14226">
    <property type="entry name" value="DIOX_N"/>
    <property type="match status" value="1"/>
</dbReference>
<dbReference type="Gene3D" id="2.60.120.330">
    <property type="entry name" value="B-lactam Antibiotic, Isopenicillin N Synthase, Chain"/>
    <property type="match status" value="1"/>
</dbReference>
<reference evidence="8" key="2">
    <citation type="submission" date="2023-04" db="EMBL/GenBank/DDBJ databases">
        <authorList>
            <person name="Bruccoleri R.E."/>
            <person name="Oakeley E.J."/>
            <person name="Faust A.-M."/>
            <person name="Dessus-Babus S."/>
            <person name="Altorfer M."/>
            <person name="Burckhardt D."/>
            <person name="Oertli M."/>
            <person name="Naumann U."/>
            <person name="Petersen F."/>
            <person name="Wong J."/>
        </authorList>
    </citation>
    <scope>NUCLEOTIDE SEQUENCE</scope>
    <source>
        <strain evidence="8">GSM-AAB239-AS_SAM_17_03QT</strain>
        <tissue evidence="8">Leaf</tissue>
    </source>
</reference>
<keyword evidence="9" id="KW-1185">Reference proteome</keyword>
<dbReference type="Proteomes" id="UP001140949">
    <property type="component" value="Unassembled WGS sequence"/>
</dbReference>
<dbReference type="InterPro" id="IPR027443">
    <property type="entry name" value="IPNS-like_sf"/>
</dbReference>
<proteinExistence type="inferred from homology"/>
<evidence type="ECO:0000256" key="4">
    <source>
        <dbReference type="ARBA" id="ARBA00023004"/>
    </source>
</evidence>
<name>A0AAX6H1U7_IRIPA</name>
<dbReference type="GO" id="GO:0016491">
    <property type="term" value="F:oxidoreductase activity"/>
    <property type="evidence" value="ECO:0007669"/>
    <property type="project" value="UniProtKB-KW"/>
</dbReference>
<evidence type="ECO:0000313" key="8">
    <source>
        <dbReference type="EMBL" id="KAJ6834507.1"/>
    </source>
</evidence>
<evidence type="ECO:0000256" key="1">
    <source>
        <dbReference type="ARBA" id="ARBA00008056"/>
    </source>
</evidence>
<evidence type="ECO:0000256" key="5">
    <source>
        <dbReference type="RuleBase" id="RU003682"/>
    </source>
</evidence>
<sequence>MASSRVLLNTAATEEQRTEASVDLDEPVVKEEILPVIDFGLLAEGTPDQRSKAVRELNRACQDWGFFLLVNHGVPEKMREEMIDKFKGFFDLTPGEKGEYANTDVMNPIRHGTGFNTAVDDVRYWRSYLKTCVHPEFHSPTKPPGFRELLREYSTCIRNLGMKLLGGIWESLGLEESYMKEALELDSCYQVVVGNFYPPCPQPELATGLVPHSDHGLLTFLYQNGVDGLEVKHEGRWVRVKPSPNSYIVNIGDHMEIVSNGRYQSVLHRAYLNDRSTRLSIVSVVGASLETVVIPSLPLVSSDRPPAFRGMKYGEFVEYQQSHTLKEKSVLELLRV</sequence>
<dbReference type="InterPro" id="IPR044861">
    <property type="entry name" value="IPNS-like_FE2OG_OXY"/>
</dbReference>
<protein>
    <submittedName>
        <fullName evidence="8">Protein DMR6-LIKE OXYGENASE 1-like</fullName>
    </submittedName>
</protein>
<comment type="caution">
    <text evidence="8">The sequence shown here is derived from an EMBL/GenBank/DDBJ whole genome shotgun (WGS) entry which is preliminary data.</text>
</comment>
<evidence type="ECO:0000256" key="2">
    <source>
        <dbReference type="ARBA" id="ARBA00022723"/>
    </source>
</evidence>
<evidence type="ECO:0000259" key="7">
    <source>
        <dbReference type="PROSITE" id="PS51471"/>
    </source>
</evidence>
<organism evidence="8 9">
    <name type="scientific">Iris pallida</name>
    <name type="common">Sweet iris</name>
    <dbReference type="NCBI Taxonomy" id="29817"/>
    <lineage>
        <taxon>Eukaryota</taxon>
        <taxon>Viridiplantae</taxon>
        <taxon>Streptophyta</taxon>
        <taxon>Embryophyta</taxon>
        <taxon>Tracheophyta</taxon>
        <taxon>Spermatophyta</taxon>
        <taxon>Magnoliopsida</taxon>
        <taxon>Liliopsida</taxon>
        <taxon>Asparagales</taxon>
        <taxon>Iridaceae</taxon>
        <taxon>Iridoideae</taxon>
        <taxon>Irideae</taxon>
        <taxon>Iris</taxon>
    </lineage>
</organism>
<gene>
    <name evidence="8" type="ORF">M6B38_334620</name>
</gene>
<evidence type="ECO:0000313" key="9">
    <source>
        <dbReference type="Proteomes" id="UP001140949"/>
    </source>
</evidence>
<feature type="domain" description="Fe2OG dioxygenase" evidence="7">
    <location>
        <begin position="188"/>
        <end position="287"/>
    </location>
</feature>
<dbReference type="EMBL" id="JANAVB010014398">
    <property type="protein sequence ID" value="KAJ6834507.1"/>
    <property type="molecule type" value="Genomic_DNA"/>
</dbReference>
<dbReference type="InterPro" id="IPR005123">
    <property type="entry name" value="Oxoglu/Fe-dep_dioxygenase_dom"/>
</dbReference>